<feature type="region of interest" description="Disordered" evidence="1">
    <location>
        <begin position="1"/>
        <end position="41"/>
    </location>
</feature>
<dbReference type="EMBL" id="BAAARV010000033">
    <property type="protein sequence ID" value="GAA2353590.1"/>
    <property type="molecule type" value="Genomic_DNA"/>
</dbReference>
<evidence type="ECO:0000256" key="1">
    <source>
        <dbReference type="SAM" id="MobiDB-lite"/>
    </source>
</evidence>
<dbReference type="PANTHER" id="PTHR39217:SF1">
    <property type="entry name" value="GLUTATHIONE SYNTHETASE"/>
    <property type="match status" value="1"/>
</dbReference>
<name>A0ABN3GK22_9ACTN</name>
<organism evidence="2 3">
    <name type="scientific">Dactylosporangium salmoneum</name>
    <dbReference type="NCBI Taxonomy" id="53361"/>
    <lineage>
        <taxon>Bacteria</taxon>
        <taxon>Bacillati</taxon>
        <taxon>Actinomycetota</taxon>
        <taxon>Actinomycetes</taxon>
        <taxon>Micromonosporales</taxon>
        <taxon>Micromonosporaceae</taxon>
        <taxon>Dactylosporangium</taxon>
    </lineage>
</organism>
<feature type="compositionally biased region" description="Low complexity" evidence="1">
    <location>
        <begin position="30"/>
        <end position="41"/>
    </location>
</feature>
<reference evidence="2 3" key="1">
    <citation type="journal article" date="2019" name="Int. J. Syst. Evol. Microbiol.">
        <title>The Global Catalogue of Microorganisms (GCM) 10K type strain sequencing project: providing services to taxonomists for standard genome sequencing and annotation.</title>
        <authorList>
            <consortium name="The Broad Institute Genomics Platform"/>
            <consortium name="The Broad Institute Genome Sequencing Center for Infectious Disease"/>
            <person name="Wu L."/>
            <person name="Ma J."/>
        </authorList>
    </citation>
    <scope>NUCLEOTIDE SEQUENCE [LARGE SCALE GENOMIC DNA]</scope>
    <source>
        <strain evidence="2 3">JCM 3272</strain>
    </source>
</reference>
<comment type="caution">
    <text evidence="2">The sequence shown here is derived from an EMBL/GenBank/DDBJ whole genome shotgun (WGS) entry which is preliminary data.</text>
</comment>
<accession>A0ABN3GK22</accession>
<keyword evidence="3" id="KW-1185">Reference proteome</keyword>
<dbReference type="SUPFAM" id="SSF56059">
    <property type="entry name" value="Glutathione synthetase ATP-binding domain-like"/>
    <property type="match status" value="1"/>
</dbReference>
<dbReference type="Gene3D" id="3.30.470.20">
    <property type="entry name" value="ATP-grasp fold, B domain"/>
    <property type="match status" value="1"/>
</dbReference>
<sequence length="328" mass="35551">MAFDGPPHAVALTGAGTDPDHRRYRRRVSQDQTSQSTATRAAARVPLVTCADLPDLDEDDRMLIPALAARGIAAEPVAWTDPGVDWDAFDLAVIRNTWDYARRRDEFVAWAHRVPRLANAAAVIEWNTDKRYLRDLAFAGIPVVPTAWVEPGEQWRPAGSGEIVVKPAVSGGSIDTGRYDLATQADRAAELVRGLQADGRVVMIQPYLAGVDTAGETAMLFFHGTFSHAVRKGAILTGPYEGTRDLYQNENISPREPSAAELALAKEVLAALPAPAEDLLYARVDLLPSPDGPVVIEVELTEPSLFLGHAPGAAGRLADAIERRLRLR</sequence>
<proteinExistence type="predicted"/>
<evidence type="ECO:0008006" key="4">
    <source>
        <dbReference type="Google" id="ProtNLM"/>
    </source>
</evidence>
<dbReference type="PANTHER" id="PTHR39217">
    <property type="match status" value="1"/>
</dbReference>
<evidence type="ECO:0000313" key="3">
    <source>
        <dbReference type="Proteomes" id="UP001501444"/>
    </source>
</evidence>
<dbReference type="Proteomes" id="UP001501444">
    <property type="component" value="Unassembled WGS sequence"/>
</dbReference>
<protein>
    <recommendedName>
        <fullName evidence="4">ATP-grasp domain-containing protein</fullName>
    </recommendedName>
</protein>
<dbReference type="InterPro" id="IPR053191">
    <property type="entry name" value="DcsG_Biosynth_Enzyme"/>
</dbReference>
<evidence type="ECO:0000313" key="2">
    <source>
        <dbReference type="EMBL" id="GAA2353590.1"/>
    </source>
</evidence>
<gene>
    <name evidence="2" type="ORF">GCM10010170_045000</name>
</gene>